<dbReference type="AlphaFoldDB" id="A0A9Q9JFB1"/>
<name>A0A9Q9JFB1_RAOOR</name>
<evidence type="ECO:0000313" key="2">
    <source>
        <dbReference type="Proteomes" id="UP001064206"/>
    </source>
</evidence>
<organism evidence="1 2">
    <name type="scientific">Raoultella ornithinolytica</name>
    <name type="common">Klebsiella ornithinolytica</name>
    <dbReference type="NCBI Taxonomy" id="54291"/>
    <lineage>
        <taxon>Bacteria</taxon>
        <taxon>Pseudomonadati</taxon>
        <taxon>Pseudomonadota</taxon>
        <taxon>Gammaproteobacteria</taxon>
        <taxon>Enterobacterales</taxon>
        <taxon>Enterobacteriaceae</taxon>
        <taxon>Klebsiella/Raoultella group</taxon>
        <taxon>Raoultella</taxon>
    </lineage>
</organism>
<protein>
    <submittedName>
        <fullName evidence="1">Uncharacterized protein</fullName>
    </submittedName>
</protein>
<gene>
    <name evidence="1" type="ORF">N2J37_11450</name>
</gene>
<evidence type="ECO:0000313" key="1">
    <source>
        <dbReference type="EMBL" id="UXE40307.1"/>
    </source>
</evidence>
<dbReference type="EMBL" id="CP104450">
    <property type="protein sequence ID" value="UXE40307.1"/>
    <property type="molecule type" value="Genomic_DNA"/>
</dbReference>
<sequence length="75" mass="8635">MNLYAFNPLKQNDKQEVITPVAFNLVLSLPEQLLKGLDKVGYELVKRYGIAGCSDKQRHHIAIVHLLKKHTLRLR</sequence>
<accession>A0A9Q9JFB1</accession>
<dbReference type="Proteomes" id="UP001064206">
    <property type="component" value="Chromosome"/>
</dbReference>
<proteinExistence type="predicted"/>
<reference evidence="1" key="1">
    <citation type="submission" date="2022-09" db="EMBL/GenBank/DDBJ databases">
        <title>Multidrug resistance Raoultella ornithinolytica Strain MQB_Silv_108.</title>
        <authorList>
            <person name="Quintela-Baluja M."/>
        </authorList>
    </citation>
    <scope>NUCLEOTIDE SEQUENCE</scope>
    <source>
        <strain evidence="1">MQB_Silv_108</strain>
    </source>
</reference>
<dbReference type="RefSeq" id="WP_260990720.1">
    <property type="nucleotide sequence ID" value="NZ_CP104450.1"/>
</dbReference>